<feature type="compositionally biased region" description="Polar residues" evidence="1">
    <location>
        <begin position="97"/>
        <end position="112"/>
    </location>
</feature>
<dbReference type="Proteomes" id="UP001278766">
    <property type="component" value="Unassembled WGS sequence"/>
</dbReference>
<name>A0AAE0LQP3_9PEZI</name>
<reference evidence="2" key="1">
    <citation type="journal article" date="2023" name="Mol. Phylogenet. Evol.">
        <title>Genome-scale phylogeny and comparative genomics of the fungal order Sordariales.</title>
        <authorList>
            <person name="Hensen N."/>
            <person name="Bonometti L."/>
            <person name="Westerberg I."/>
            <person name="Brannstrom I.O."/>
            <person name="Guillou S."/>
            <person name="Cros-Aarteil S."/>
            <person name="Calhoun S."/>
            <person name="Haridas S."/>
            <person name="Kuo A."/>
            <person name="Mondo S."/>
            <person name="Pangilinan J."/>
            <person name="Riley R."/>
            <person name="LaButti K."/>
            <person name="Andreopoulos B."/>
            <person name="Lipzen A."/>
            <person name="Chen C."/>
            <person name="Yan M."/>
            <person name="Daum C."/>
            <person name="Ng V."/>
            <person name="Clum A."/>
            <person name="Steindorff A."/>
            <person name="Ohm R.A."/>
            <person name="Martin F."/>
            <person name="Silar P."/>
            <person name="Natvig D.O."/>
            <person name="Lalanne C."/>
            <person name="Gautier V."/>
            <person name="Ament-Velasquez S.L."/>
            <person name="Kruys A."/>
            <person name="Hutchinson M.I."/>
            <person name="Powell A.J."/>
            <person name="Barry K."/>
            <person name="Miller A.N."/>
            <person name="Grigoriev I.V."/>
            <person name="Debuchy R."/>
            <person name="Gladieux P."/>
            <person name="Hiltunen Thoren M."/>
            <person name="Johannesson H."/>
        </authorList>
    </citation>
    <scope>NUCLEOTIDE SEQUENCE</scope>
    <source>
        <strain evidence="2">CBS 168.71</strain>
    </source>
</reference>
<proteinExistence type="predicted"/>
<evidence type="ECO:0000256" key="1">
    <source>
        <dbReference type="SAM" id="MobiDB-lite"/>
    </source>
</evidence>
<organism evidence="2 3">
    <name type="scientific">Chaetomium fimeti</name>
    <dbReference type="NCBI Taxonomy" id="1854472"/>
    <lineage>
        <taxon>Eukaryota</taxon>
        <taxon>Fungi</taxon>
        <taxon>Dikarya</taxon>
        <taxon>Ascomycota</taxon>
        <taxon>Pezizomycotina</taxon>
        <taxon>Sordariomycetes</taxon>
        <taxon>Sordariomycetidae</taxon>
        <taxon>Sordariales</taxon>
        <taxon>Chaetomiaceae</taxon>
        <taxon>Chaetomium</taxon>
    </lineage>
</organism>
<sequence>MAPVDGVPSTLAPIAESERRGPLEDDPNSSASNLATPPQSPAGPHQPKRSSLNDILRENSRHRLFVRPWKWTSRHLRLLDCRFLLEKGERKSEVMDTESSVQDGLTISQQQKRPGHLSSEEVATAIDHLSCDSHRLRLSAIGLLLSDHGFHQRPCSNLYFYFHQRIVTTLRIDGLFSFPSSRSDIPPLAYLDLKKLRSRGEMLVVPSASRRPNPPVARLRLKHQRRFRPANEIEDPYIVAVLVALAQKRQQYRFRNLAADLKVHVLVLPTDAQRFFFYTARFSAPFLNRFDQPSKYFPGDPLCISYCSIPFAPIADTIRGMEKAMSIVPDNGQREQPSEDNHEEF</sequence>
<gene>
    <name evidence="2" type="ORF">B0H64DRAFT_462295</name>
</gene>
<accession>A0AAE0LQP3</accession>
<dbReference type="GeneID" id="87844493"/>
<feature type="region of interest" description="Disordered" evidence="1">
    <location>
        <begin position="92"/>
        <end position="119"/>
    </location>
</feature>
<dbReference type="AlphaFoldDB" id="A0AAE0LQP3"/>
<comment type="caution">
    <text evidence="2">The sequence shown here is derived from an EMBL/GenBank/DDBJ whole genome shotgun (WGS) entry which is preliminary data.</text>
</comment>
<evidence type="ECO:0000313" key="3">
    <source>
        <dbReference type="Proteomes" id="UP001278766"/>
    </source>
</evidence>
<reference evidence="2" key="2">
    <citation type="submission" date="2023-06" db="EMBL/GenBank/DDBJ databases">
        <authorList>
            <consortium name="Lawrence Berkeley National Laboratory"/>
            <person name="Haridas S."/>
            <person name="Hensen N."/>
            <person name="Bonometti L."/>
            <person name="Westerberg I."/>
            <person name="Brannstrom I.O."/>
            <person name="Guillou S."/>
            <person name="Cros-Aarteil S."/>
            <person name="Calhoun S."/>
            <person name="Kuo A."/>
            <person name="Mondo S."/>
            <person name="Pangilinan J."/>
            <person name="Riley R."/>
            <person name="Labutti K."/>
            <person name="Andreopoulos B."/>
            <person name="Lipzen A."/>
            <person name="Chen C."/>
            <person name="Yanf M."/>
            <person name="Daum C."/>
            <person name="Ng V."/>
            <person name="Clum A."/>
            <person name="Steindorff A."/>
            <person name="Ohm R."/>
            <person name="Martin F."/>
            <person name="Silar P."/>
            <person name="Natvig D."/>
            <person name="Lalanne C."/>
            <person name="Gautier V."/>
            <person name="Ament-Velasquez S.L."/>
            <person name="Kruys A."/>
            <person name="Hutchinson M.I."/>
            <person name="Powell A.J."/>
            <person name="Barry K."/>
            <person name="Miller A.N."/>
            <person name="Grigoriev I.V."/>
            <person name="Debuchy R."/>
            <person name="Gladieux P."/>
            <person name="Thoren M.H."/>
            <person name="Johannesson H."/>
        </authorList>
    </citation>
    <scope>NUCLEOTIDE SEQUENCE</scope>
    <source>
        <strain evidence="2">CBS 168.71</strain>
    </source>
</reference>
<protein>
    <submittedName>
        <fullName evidence="2">Uncharacterized protein</fullName>
    </submittedName>
</protein>
<dbReference type="EMBL" id="JAUEPN010000005">
    <property type="protein sequence ID" value="KAK3293973.1"/>
    <property type="molecule type" value="Genomic_DNA"/>
</dbReference>
<feature type="compositionally biased region" description="Polar residues" evidence="1">
    <location>
        <begin position="28"/>
        <end position="37"/>
    </location>
</feature>
<feature type="region of interest" description="Disordered" evidence="1">
    <location>
        <begin position="1"/>
        <end position="54"/>
    </location>
</feature>
<evidence type="ECO:0000313" key="2">
    <source>
        <dbReference type="EMBL" id="KAK3293973.1"/>
    </source>
</evidence>
<keyword evidence="3" id="KW-1185">Reference proteome</keyword>
<dbReference type="RefSeq" id="XP_062657487.1">
    <property type="nucleotide sequence ID" value="XM_062807545.1"/>
</dbReference>